<sequence>MPGGKDIDVKHVDALESVVMEDGLVCVLMIDDSGYGAMLVIHSLPAQVVQSFHAGSSCSQYETCLFAVYQYLQATASLICDQDTFLADILHREQTYMHEDVDLTTAHRVTQFLALFARCNTRSIEWLTQARGLVQASLLDEPKSASLQQTLDTPCLASGKIIFDDAHDLLRLVAGICASPSLTAIDPREFSSFLAAFCHCAIISIARLFIDPLWTCVGKPPAFDETPHLESRALAGLAILERQLLFISAESLFYLPLLLAISLEIRHPEDKRRVMEVLDVVASKGFVVARTYKSDIQLAWGLSESEFASPDLKM</sequence>
<keyword evidence="2" id="KW-1185">Reference proteome</keyword>
<evidence type="ECO:0000313" key="1">
    <source>
        <dbReference type="EMBL" id="KAH6880824.1"/>
    </source>
</evidence>
<gene>
    <name evidence="1" type="ORF">B0T10DRAFT_581515</name>
</gene>
<dbReference type="AlphaFoldDB" id="A0A9P9AKI3"/>
<accession>A0A9P9AKI3</accession>
<dbReference type="OrthoDB" id="4794000at2759"/>
<protein>
    <submittedName>
        <fullName evidence="1">Uncharacterized protein</fullName>
    </submittedName>
</protein>
<dbReference type="Proteomes" id="UP000777438">
    <property type="component" value="Unassembled WGS sequence"/>
</dbReference>
<reference evidence="1 2" key="1">
    <citation type="journal article" date="2021" name="Nat. Commun.">
        <title>Genetic determinants of endophytism in the Arabidopsis root mycobiome.</title>
        <authorList>
            <person name="Mesny F."/>
            <person name="Miyauchi S."/>
            <person name="Thiergart T."/>
            <person name="Pickel B."/>
            <person name="Atanasova L."/>
            <person name="Karlsson M."/>
            <person name="Huettel B."/>
            <person name="Barry K.W."/>
            <person name="Haridas S."/>
            <person name="Chen C."/>
            <person name="Bauer D."/>
            <person name="Andreopoulos W."/>
            <person name="Pangilinan J."/>
            <person name="LaButti K."/>
            <person name="Riley R."/>
            <person name="Lipzen A."/>
            <person name="Clum A."/>
            <person name="Drula E."/>
            <person name="Henrissat B."/>
            <person name="Kohler A."/>
            <person name="Grigoriev I.V."/>
            <person name="Martin F.M."/>
            <person name="Hacquard S."/>
        </authorList>
    </citation>
    <scope>NUCLEOTIDE SEQUENCE [LARGE SCALE GENOMIC DNA]</scope>
    <source>
        <strain evidence="1 2">MPI-CAGE-CH-0241</strain>
    </source>
</reference>
<organism evidence="1 2">
    <name type="scientific">Thelonectria olida</name>
    <dbReference type="NCBI Taxonomy" id="1576542"/>
    <lineage>
        <taxon>Eukaryota</taxon>
        <taxon>Fungi</taxon>
        <taxon>Dikarya</taxon>
        <taxon>Ascomycota</taxon>
        <taxon>Pezizomycotina</taxon>
        <taxon>Sordariomycetes</taxon>
        <taxon>Hypocreomycetidae</taxon>
        <taxon>Hypocreales</taxon>
        <taxon>Nectriaceae</taxon>
        <taxon>Thelonectria</taxon>
    </lineage>
</organism>
<evidence type="ECO:0000313" key="2">
    <source>
        <dbReference type="Proteomes" id="UP000777438"/>
    </source>
</evidence>
<name>A0A9P9AKI3_9HYPO</name>
<proteinExistence type="predicted"/>
<comment type="caution">
    <text evidence="1">The sequence shown here is derived from an EMBL/GenBank/DDBJ whole genome shotgun (WGS) entry which is preliminary data.</text>
</comment>
<dbReference type="EMBL" id="JAGPYM010000025">
    <property type="protein sequence ID" value="KAH6880824.1"/>
    <property type="molecule type" value="Genomic_DNA"/>
</dbReference>